<organism evidence="2 3">
    <name type="scientific">Solanum verrucosum</name>
    <dbReference type="NCBI Taxonomy" id="315347"/>
    <lineage>
        <taxon>Eukaryota</taxon>
        <taxon>Viridiplantae</taxon>
        <taxon>Streptophyta</taxon>
        <taxon>Embryophyta</taxon>
        <taxon>Tracheophyta</taxon>
        <taxon>Spermatophyta</taxon>
        <taxon>Magnoliopsida</taxon>
        <taxon>eudicotyledons</taxon>
        <taxon>Gunneridae</taxon>
        <taxon>Pentapetalae</taxon>
        <taxon>asterids</taxon>
        <taxon>lamiids</taxon>
        <taxon>Solanales</taxon>
        <taxon>Solanaceae</taxon>
        <taxon>Solanoideae</taxon>
        <taxon>Solaneae</taxon>
        <taxon>Solanum</taxon>
    </lineage>
</organism>
<evidence type="ECO:0000256" key="1">
    <source>
        <dbReference type="SAM" id="MobiDB-lite"/>
    </source>
</evidence>
<gene>
    <name evidence="2" type="ORF">MTR67_027268</name>
</gene>
<dbReference type="AlphaFoldDB" id="A0AAF0R3B5"/>
<name>A0AAF0R3B5_SOLVR</name>
<protein>
    <submittedName>
        <fullName evidence="2">Uncharacterized protein</fullName>
    </submittedName>
</protein>
<keyword evidence="3" id="KW-1185">Reference proteome</keyword>
<sequence length="46" mass="5094">TFLIPTTQPPKGITHSHKLGNTQTQWRWKDHSKSFPTISGSASNSS</sequence>
<proteinExistence type="predicted"/>
<evidence type="ECO:0000313" key="3">
    <source>
        <dbReference type="Proteomes" id="UP001234989"/>
    </source>
</evidence>
<feature type="non-terminal residue" evidence="2">
    <location>
        <position position="1"/>
    </location>
</feature>
<dbReference type="EMBL" id="CP133617">
    <property type="protein sequence ID" value="WMV33883.1"/>
    <property type="molecule type" value="Genomic_DNA"/>
</dbReference>
<dbReference type="Proteomes" id="UP001234989">
    <property type="component" value="Chromosome 6"/>
</dbReference>
<reference evidence="2" key="1">
    <citation type="submission" date="2023-08" db="EMBL/GenBank/DDBJ databases">
        <title>A de novo genome assembly of Solanum verrucosum Schlechtendal, a Mexican diploid species geographically isolated from the other diploid A-genome species in potato relatives.</title>
        <authorList>
            <person name="Hosaka K."/>
        </authorList>
    </citation>
    <scope>NUCLEOTIDE SEQUENCE</scope>
    <source>
        <tissue evidence="2">Young leaves</tissue>
    </source>
</reference>
<evidence type="ECO:0000313" key="2">
    <source>
        <dbReference type="EMBL" id="WMV33883.1"/>
    </source>
</evidence>
<accession>A0AAF0R3B5</accession>
<feature type="region of interest" description="Disordered" evidence="1">
    <location>
        <begin position="1"/>
        <end position="20"/>
    </location>
</feature>